<dbReference type="RefSeq" id="WP_029565122.1">
    <property type="nucleotide sequence ID" value="NZ_JNVC02000001.1"/>
</dbReference>
<evidence type="ECO:0000259" key="1">
    <source>
        <dbReference type="PROSITE" id="PS50965"/>
    </source>
</evidence>
<keyword evidence="3" id="KW-1185">Reference proteome</keyword>
<reference evidence="2 3" key="1">
    <citation type="journal article" date="2005" name="Int. J. Syst. Evol. Microbiol.">
        <title>Bacillus cibi sp. nov., isolated from jeotgal, a traditional Korean fermented seafood.</title>
        <authorList>
            <person name="Yoon J.H."/>
            <person name="Lee C.H."/>
            <person name="Oh T.K."/>
        </authorList>
    </citation>
    <scope>NUCLEOTIDE SEQUENCE [LARGE SCALE GENOMIC DNA]</scope>
    <source>
        <strain evidence="2 3">DSM 16189</strain>
    </source>
</reference>
<organism evidence="2 3">
    <name type="scientific">Metabacillus indicus</name>
    <name type="common">Bacillus indicus</name>
    <dbReference type="NCBI Taxonomy" id="246786"/>
    <lineage>
        <taxon>Bacteria</taxon>
        <taxon>Bacillati</taxon>
        <taxon>Bacillota</taxon>
        <taxon>Bacilli</taxon>
        <taxon>Bacillales</taxon>
        <taxon>Bacillaceae</taxon>
        <taxon>Metabacillus</taxon>
    </lineage>
</organism>
<proteinExistence type="predicted"/>
<gene>
    <name evidence="2" type="ORF">GS18_0200050</name>
</gene>
<dbReference type="Proteomes" id="UP000028549">
    <property type="component" value="Unassembled WGS sequence"/>
</dbReference>
<sequence>MKDLKENRELLIYRSLNARSVLDEEALICLRQLEKGFQGEKYFEQWLKENGGDGIVLSDLLFEIGGSFVQIDSLFIKHDKTYVFNVKNSEGDYFAEGERWSTPAKKEMKNPLLQLKRSEALLTRLLQDKSIKFPLEPFVVFVNPRFHLYNAPLDQPIIYYPQLNRFAEKLNQKRGKLTGFHDMLAKKLLDSHVEEYPFLKLPGYGFEGLRKGIVCLKCEGFYQLLNRAFFICPVCKNKERAESSILRSIDEYKLLFPEKKITTDSIHTWCGSIKSKKAIRKLLYENYENLGNNRSSYFVPLSNSD</sequence>
<dbReference type="EMBL" id="JNVC02000001">
    <property type="protein sequence ID" value="KEZ53429.1"/>
    <property type="molecule type" value="Genomic_DNA"/>
</dbReference>
<dbReference type="PROSITE" id="PS50965">
    <property type="entry name" value="NERD"/>
    <property type="match status" value="1"/>
</dbReference>
<comment type="caution">
    <text evidence="2">The sequence shown here is derived from an EMBL/GenBank/DDBJ whole genome shotgun (WGS) entry which is preliminary data.</text>
</comment>
<dbReference type="Pfam" id="PF08378">
    <property type="entry name" value="NERD"/>
    <property type="match status" value="1"/>
</dbReference>
<accession>A0A084H1G7</accession>
<dbReference type="STRING" id="246786.GS18_0200050"/>
<feature type="domain" description="NERD" evidence="1">
    <location>
        <begin position="35"/>
        <end position="145"/>
    </location>
</feature>
<evidence type="ECO:0000313" key="2">
    <source>
        <dbReference type="EMBL" id="KEZ53429.1"/>
    </source>
</evidence>
<dbReference type="InterPro" id="IPR011528">
    <property type="entry name" value="NERD"/>
</dbReference>
<dbReference type="AlphaFoldDB" id="A0A084H1G7"/>
<dbReference type="OrthoDB" id="2164794at2"/>
<name>A0A084H1G7_METID</name>
<evidence type="ECO:0000313" key="3">
    <source>
        <dbReference type="Proteomes" id="UP000028549"/>
    </source>
</evidence>
<protein>
    <recommendedName>
        <fullName evidence="1">NERD domain-containing protein</fullName>
    </recommendedName>
</protein>